<dbReference type="InterPro" id="IPR051531">
    <property type="entry name" value="N-acetyltransferase"/>
</dbReference>
<reference evidence="2 3" key="1">
    <citation type="submission" date="2019-04" db="EMBL/GenBank/DDBJ databases">
        <title>High contiguity whole genome sequence and gene annotation resource for two Venturia nashicola isolates.</title>
        <authorList>
            <person name="Prokchorchik M."/>
            <person name="Won K."/>
            <person name="Lee Y."/>
            <person name="Choi E.D."/>
            <person name="Segonzac C."/>
            <person name="Sohn K.H."/>
        </authorList>
    </citation>
    <scope>NUCLEOTIDE SEQUENCE [LARGE SCALE GENOMIC DNA]</scope>
    <source>
        <strain evidence="2 3">PRI2</strain>
    </source>
</reference>
<dbReference type="AlphaFoldDB" id="A0A4Z1NRN4"/>
<keyword evidence="3" id="KW-1185">Reference proteome</keyword>
<dbReference type="Proteomes" id="UP000298493">
    <property type="component" value="Unassembled WGS sequence"/>
</dbReference>
<proteinExistence type="predicted"/>
<feature type="domain" description="N-acetyltransferase" evidence="1">
    <location>
        <begin position="23"/>
        <end position="194"/>
    </location>
</feature>
<dbReference type="PANTHER" id="PTHR43792:SF1">
    <property type="entry name" value="N-ACETYLTRANSFERASE DOMAIN-CONTAINING PROTEIN"/>
    <property type="match status" value="1"/>
</dbReference>
<organism evidence="2 3">
    <name type="scientific">Venturia nashicola</name>
    <dbReference type="NCBI Taxonomy" id="86259"/>
    <lineage>
        <taxon>Eukaryota</taxon>
        <taxon>Fungi</taxon>
        <taxon>Dikarya</taxon>
        <taxon>Ascomycota</taxon>
        <taxon>Pezizomycotina</taxon>
        <taxon>Dothideomycetes</taxon>
        <taxon>Pleosporomycetidae</taxon>
        <taxon>Venturiales</taxon>
        <taxon>Venturiaceae</taxon>
        <taxon>Venturia</taxon>
    </lineage>
</organism>
<evidence type="ECO:0000259" key="1">
    <source>
        <dbReference type="Pfam" id="PF13302"/>
    </source>
</evidence>
<evidence type="ECO:0000313" key="3">
    <source>
        <dbReference type="Proteomes" id="UP000298493"/>
    </source>
</evidence>
<dbReference type="InterPro" id="IPR000182">
    <property type="entry name" value="GNAT_dom"/>
</dbReference>
<comment type="caution">
    <text evidence="2">The sequence shown here is derived from an EMBL/GenBank/DDBJ whole genome shotgun (WGS) entry which is preliminary data.</text>
</comment>
<dbReference type="Pfam" id="PF13302">
    <property type="entry name" value="Acetyltransf_3"/>
    <property type="match status" value="1"/>
</dbReference>
<dbReference type="InterPro" id="IPR016181">
    <property type="entry name" value="Acyl_CoA_acyltransferase"/>
</dbReference>
<sequence>MDKVLWTPRLQLTLLETLDEGSKDLEWAHRLNTDEKAMSWSIGGVAGTIEDTKEQRSGLPSDAAGVKSHHGVYFVHKILTPTSGNKNDPDQAVASKTDLVGRVSFRTEKTFPNIPAEFTVPTSVEKGVLSLEVGYRFLGSDWGKGFATEALAAVLEGMKSSEKFLSPFTKLYVEAMCSHENPGSIRVLEKVGMKSLGMYSWEGEKVFLNGAMRDTCVLVHGMWLVE</sequence>
<dbReference type="GO" id="GO:0016747">
    <property type="term" value="F:acyltransferase activity, transferring groups other than amino-acyl groups"/>
    <property type="evidence" value="ECO:0007669"/>
    <property type="project" value="InterPro"/>
</dbReference>
<accession>A0A4Z1NRN4</accession>
<gene>
    <name evidence="2" type="ORF">E6O75_ATG06427</name>
</gene>
<name>A0A4Z1NRN4_9PEZI</name>
<dbReference type="Gene3D" id="3.40.630.30">
    <property type="match status" value="1"/>
</dbReference>
<dbReference type="PANTHER" id="PTHR43792">
    <property type="entry name" value="GNAT FAMILY, PUTATIVE (AFU_ORTHOLOGUE AFUA_3G00765)-RELATED-RELATED"/>
    <property type="match status" value="1"/>
</dbReference>
<dbReference type="EMBL" id="SNSC02000014">
    <property type="protein sequence ID" value="TID18351.1"/>
    <property type="molecule type" value="Genomic_DNA"/>
</dbReference>
<dbReference type="SUPFAM" id="SSF55729">
    <property type="entry name" value="Acyl-CoA N-acyltransferases (Nat)"/>
    <property type="match status" value="1"/>
</dbReference>
<protein>
    <recommendedName>
        <fullName evidence="1">N-acetyltransferase domain-containing protein</fullName>
    </recommendedName>
</protein>
<evidence type="ECO:0000313" key="2">
    <source>
        <dbReference type="EMBL" id="TID18351.1"/>
    </source>
</evidence>